<dbReference type="SUPFAM" id="SSF53822">
    <property type="entry name" value="Periplasmic binding protein-like I"/>
    <property type="match status" value="1"/>
</dbReference>
<comment type="similarity">
    <text evidence="2">Belongs to the bacterial solute-binding protein 2 family.</text>
</comment>
<sequence>MRVSKTLLAGAAAVAMLANASAASAEMIGDGITMYMQMGGNPGDGATLARQTGAAQAAEAFGVDLKEQFSAWAPETMINQFKEAVAAKPTCIEIMGHPGSAAFEDLVKGAVDQGIVVTSGNSPMTDLQNAFGSKGFGYAGVDLYVGGQITANYMIDQGLKSGDEAMVYGVFSQAERGQSEKGLADTLEKAGLKVDRLEITQEANSDASLAIPVLAAYVQANPNLKAIGTQHGGITSVLADTLKKAGKKPGEIIVGGIDLAPATIDGLKSGYVSATLDQLLYLQGFLPVLQCVMTAKYKMPGLSINTGAGAVTSQTIDSLVDLIDAGIR</sequence>
<dbReference type="STRING" id="665467.SAMN02982931_01308"/>
<dbReference type="EMBL" id="FMXQ01000002">
    <property type="protein sequence ID" value="SDB16477.1"/>
    <property type="molecule type" value="Genomic_DNA"/>
</dbReference>
<keyword evidence="7" id="KW-1185">Reference proteome</keyword>
<dbReference type="AlphaFoldDB" id="A0A1G6B751"/>
<dbReference type="InterPro" id="IPR028082">
    <property type="entry name" value="Peripla_BP_I"/>
</dbReference>
<proteinExistence type="inferred from homology"/>
<dbReference type="GO" id="GO:0030246">
    <property type="term" value="F:carbohydrate binding"/>
    <property type="evidence" value="ECO:0007669"/>
    <property type="project" value="UniProtKB-ARBA"/>
</dbReference>
<keyword evidence="6" id="KW-0762">Sugar transport</keyword>
<dbReference type="Gene3D" id="3.40.50.2300">
    <property type="match status" value="2"/>
</dbReference>
<dbReference type="PANTHER" id="PTHR46847:SF1">
    <property type="entry name" value="D-ALLOSE-BINDING PERIPLASMIC PROTEIN-RELATED"/>
    <property type="match status" value="1"/>
</dbReference>
<dbReference type="GO" id="GO:0030313">
    <property type="term" value="C:cell envelope"/>
    <property type="evidence" value="ECO:0007669"/>
    <property type="project" value="UniProtKB-SubCell"/>
</dbReference>
<keyword evidence="3 4" id="KW-0732">Signal</keyword>
<dbReference type="InterPro" id="IPR025997">
    <property type="entry name" value="SBP_2_dom"/>
</dbReference>
<feature type="chain" id="PRO_5011545602" evidence="4">
    <location>
        <begin position="26"/>
        <end position="328"/>
    </location>
</feature>
<evidence type="ECO:0000256" key="3">
    <source>
        <dbReference type="ARBA" id="ARBA00022729"/>
    </source>
</evidence>
<gene>
    <name evidence="6" type="ORF">SAMN02982931_01308</name>
</gene>
<evidence type="ECO:0000259" key="5">
    <source>
        <dbReference type="Pfam" id="PF13407"/>
    </source>
</evidence>
<evidence type="ECO:0000313" key="6">
    <source>
        <dbReference type="EMBL" id="SDB16477.1"/>
    </source>
</evidence>
<dbReference type="PANTHER" id="PTHR46847">
    <property type="entry name" value="D-ALLOSE-BINDING PERIPLASMIC PROTEIN-RELATED"/>
    <property type="match status" value="1"/>
</dbReference>
<dbReference type="Pfam" id="PF13407">
    <property type="entry name" value="Peripla_BP_4"/>
    <property type="match status" value="1"/>
</dbReference>
<dbReference type="OrthoDB" id="257716at2"/>
<organism evidence="6 7">
    <name type="scientific">Bauldia litoralis</name>
    <dbReference type="NCBI Taxonomy" id="665467"/>
    <lineage>
        <taxon>Bacteria</taxon>
        <taxon>Pseudomonadati</taxon>
        <taxon>Pseudomonadota</taxon>
        <taxon>Alphaproteobacteria</taxon>
        <taxon>Hyphomicrobiales</taxon>
        <taxon>Kaistiaceae</taxon>
        <taxon>Bauldia</taxon>
    </lineage>
</organism>
<evidence type="ECO:0000256" key="2">
    <source>
        <dbReference type="ARBA" id="ARBA00007639"/>
    </source>
</evidence>
<reference evidence="6 7" key="1">
    <citation type="submission" date="2016-10" db="EMBL/GenBank/DDBJ databases">
        <authorList>
            <person name="de Groot N.N."/>
        </authorList>
    </citation>
    <scope>NUCLEOTIDE SEQUENCE [LARGE SCALE GENOMIC DNA]</scope>
    <source>
        <strain evidence="6 7">ATCC 35022</strain>
    </source>
</reference>
<evidence type="ECO:0000256" key="1">
    <source>
        <dbReference type="ARBA" id="ARBA00004196"/>
    </source>
</evidence>
<dbReference type="Proteomes" id="UP000199071">
    <property type="component" value="Unassembled WGS sequence"/>
</dbReference>
<keyword evidence="6" id="KW-0813">Transport</keyword>
<dbReference type="RefSeq" id="WP_090875574.1">
    <property type="nucleotide sequence ID" value="NZ_FMXQ01000002.1"/>
</dbReference>
<name>A0A1G6B751_9HYPH</name>
<evidence type="ECO:0000256" key="4">
    <source>
        <dbReference type="SAM" id="SignalP"/>
    </source>
</evidence>
<accession>A0A1G6B751</accession>
<dbReference type="CDD" id="cd19966">
    <property type="entry name" value="PBP1_ABC_sugar_binding-like"/>
    <property type="match status" value="1"/>
</dbReference>
<feature type="domain" description="Periplasmic binding protein" evidence="5">
    <location>
        <begin position="51"/>
        <end position="289"/>
    </location>
</feature>
<feature type="signal peptide" evidence="4">
    <location>
        <begin position="1"/>
        <end position="25"/>
    </location>
</feature>
<protein>
    <submittedName>
        <fullName evidence="6">Simple sugar transport system substrate-binding protein</fullName>
    </submittedName>
</protein>
<comment type="subcellular location">
    <subcellularLocation>
        <location evidence="1">Cell envelope</location>
    </subcellularLocation>
</comment>
<evidence type="ECO:0000313" key="7">
    <source>
        <dbReference type="Proteomes" id="UP000199071"/>
    </source>
</evidence>